<keyword evidence="2" id="KW-0963">Cytoplasm</keyword>
<dbReference type="STRING" id="313595.P700755_001257"/>
<keyword evidence="12" id="KW-1185">Reference proteome</keyword>
<keyword evidence="9" id="KW-0732">Signal</keyword>
<evidence type="ECO:0000256" key="4">
    <source>
        <dbReference type="ARBA" id="ARBA00022803"/>
    </source>
</evidence>
<organism evidence="11 12">
    <name type="scientific">Psychroflexus torquis (strain ATCC 700755 / CIP 106069 / ACAM 623)</name>
    <dbReference type="NCBI Taxonomy" id="313595"/>
    <lineage>
        <taxon>Bacteria</taxon>
        <taxon>Pseudomonadati</taxon>
        <taxon>Bacteroidota</taxon>
        <taxon>Flavobacteriia</taxon>
        <taxon>Flavobacteriales</taxon>
        <taxon>Flavobacteriaceae</taxon>
        <taxon>Psychroflexus</taxon>
    </lineage>
</organism>
<dbReference type="eggNOG" id="COG0457">
    <property type="taxonomic scope" value="Bacteria"/>
</dbReference>
<keyword evidence="4 6" id="KW-0802">TPR repeat</keyword>
<evidence type="ECO:0000256" key="6">
    <source>
        <dbReference type="PROSITE-ProRule" id="PRU00339"/>
    </source>
</evidence>
<evidence type="ECO:0000256" key="1">
    <source>
        <dbReference type="ARBA" id="ARBA00004496"/>
    </source>
</evidence>
<dbReference type="Gene3D" id="1.25.40.10">
    <property type="entry name" value="Tetratricopeptide repeat domain"/>
    <property type="match status" value="2"/>
</dbReference>
<dbReference type="Gene3D" id="2.40.50.1020">
    <property type="entry name" value="LytTr DNA-binding domain"/>
    <property type="match status" value="1"/>
</dbReference>
<dbReference type="RefSeq" id="WP_015023800.1">
    <property type="nucleotide sequence ID" value="NC_018721.1"/>
</dbReference>
<feature type="chain" id="PRO_5003879292" evidence="9">
    <location>
        <begin position="19"/>
        <end position="525"/>
    </location>
</feature>
<name>K4ICQ6_PSYTT</name>
<evidence type="ECO:0000256" key="9">
    <source>
        <dbReference type="SAM" id="SignalP"/>
    </source>
</evidence>
<dbReference type="PANTHER" id="PTHR46630:SF1">
    <property type="entry name" value="TETRATRICOPEPTIDE REPEAT PROTEIN 29"/>
    <property type="match status" value="1"/>
</dbReference>
<dbReference type="PANTHER" id="PTHR46630">
    <property type="entry name" value="TETRATRICOPEPTIDE REPEAT PROTEIN 29"/>
    <property type="match status" value="1"/>
</dbReference>
<evidence type="ECO:0000259" key="10">
    <source>
        <dbReference type="PROSITE" id="PS50930"/>
    </source>
</evidence>
<dbReference type="Pfam" id="PF04397">
    <property type="entry name" value="LytTR"/>
    <property type="match status" value="1"/>
</dbReference>
<dbReference type="Proteomes" id="UP000008514">
    <property type="component" value="Chromosome"/>
</dbReference>
<dbReference type="PROSITE" id="PS50930">
    <property type="entry name" value="HTH_LYTTR"/>
    <property type="match status" value="1"/>
</dbReference>
<dbReference type="Pfam" id="PF13176">
    <property type="entry name" value="TPR_7"/>
    <property type="match status" value="1"/>
</dbReference>
<dbReference type="eggNOG" id="COG3279">
    <property type="taxonomic scope" value="Bacteria"/>
</dbReference>
<evidence type="ECO:0000313" key="11">
    <source>
        <dbReference type="EMBL" id="AFU68194.1"/>
    </source>
</evidence>
<sequence>MKISVIILMVLVCITTSAQNVNLEKATTYYKEAVAFESKNIDSSLIYTEKAYRVLTPKDTLNQTFSEILNQYGRIYFFKKDYKKAYAYFKRCYNVSIATNQEEDAYKVKINMAVCQRQLNNTKIALEDLFDVANYYEKNDDTSINLGKTYVNIADLYMLNKQHEFAEDYYKKSTLFFESNAVLFAQLQGNRIANFNAFDIDKSLEIITLIEDIVQLDSLPVSVSAPIYNSIAQTMVRTENYDKGIFYTLKGLNLKKKSGLTKAIAVQYNNMGDIYIKTENYPKAISYLDSALQTAVTHRQKFQILKNLQKANKENNNLEQSLKYANQYILLKDSLNEVLTQKEIAELGIKYKTKEQNKFINKLQNLSIIYKLIIFIVLLLAAFIVYRLFTKNSLIKIEVQTLQDELAQFKEAQQKSSSEVFSELIHLKSKAVIDSKHILYVKSDGHYVEYYLDSKTKPEVDRNKLSEVLKQLPPSSFVRIHNSYIVNIQRVKIINSTKVMLDNGSWINLSRIYKQQLKDILHKED</sequence>
<feature type="domain" description="HTH LytTR-type" evidence="10">
    <location>
        <begin position="438"/>
        <end position="523"/>
    </location>
</feature>
<dbReference type="OrthoDB" id="2962330at2"/>
<reference evidence="11" key="1">
    <citation type="submission" date="2006-03" db="EMBL/GenBank/DDBJ databases">
        <authorList>
            <person name="Bowman J."/>
            <person name="Ferriera S."/>
            <person name="Johnson J."/>
            <person name="Kravitz S."/>
            <person name="Halpern A."/>
            <person name="Remington K."/>
            <person name="Beeson K."/>
            <person name="Tran B."/>
            <person name="Rogers Y.-H."/>
            <person name="Friedman R."/>
            <person name="Venter J.C."/>
        </authorList>
    </citation>
    <scope>NUCLEOTIDE SEQUENCE [LARGE SCALE GENOMIC DNA]</scope>
    <source>
        <strain evidence="11">ATCC 700755</strain>
    </source>
</reference>
<comment type="subcellular location">
    <subcellularLocation>
        <location evidence="1">Cytoplasm</location>
    </subcellularLocation>
</comment>
<dbReference type="GO" id="GO:0003677">
    <property type="term" value="F:DNA binding"/>
    <property type="evidence" value="ECO:0007669"/>
    <property type="project" value="InterPro"/>
</dbReference>
<keyword evidence="8" id="KW-0472">Membrane</keyword>
<dbReference type="KEGG" id="ptq:P700755_001257"/>
<feature type="repeat" description="TPR" evidence="6">
    <location>
        <begin position="265"/>
        <end position="298"/>
    </location>
</feature>
<keyword evidence="3" id="KW-0677">Repeat</keyword>
<dbReference type="PROSITE" id="PS50005">
    <property type="entry name" value="TPR"/>
    <property type="match status" value="2"/>
</dbReference>
<feature type="coiled-coil region" evidence="7">
    <location>
        <begin position="301"/>
        <end position="328"/>
    </location>
</feature>
<dbReference type="InterPro" id="IPR007492">
    <property type="entry name" value="LytTR_DNA-bd_dom"/>
</dbReference>
<evidence type="ECO:0000256" key="8">
    <source>
        <dbReference type="SAM" id="Phobius"/>
    </source>
</evidence>
<comment type="similarity">
    <text evidence="5">Belongs to the Rap family.</text>
</comment>
<dbReference type="EMBL" id="CP003879">
    <property type="protein sequence ID" value="AFU68194.1"/>
    <property type="molecule type" value="Genomic_DNA"/>
</dbReference>
<keyword evidence="8" id="KW-1133">Transmembrane helix</keyword>
<keyword evidence="8" id="KW-0812">Transmembrane</keyword>
<evidence type="ECO:0000256" key="7">
    <source>
        <dbReference type="SAM" id="Coils"/>
    </source>
</evidence>
<dbReference type="InterPro" id="IPR011990">
    <property type="entry name" value="TPR-like_helical_dom_sf"/>
</dbReference>
<feature type="transmembrane region" description="Helical" evidence="8">
    <location>
        <begin position="368"/>
        <end position="389"/>
    </location>
</feature>
<evidence type="ECO:0000256" key="5">
    <source>
        <dbReference type="ARBA" id="ARBA00038253"/>
    </source>
</evidence>
<accession>K4ICQ6</accession>
<dbReference type="HOGENOM" id="CLU_518624_0_0_10"/>
<dbReference type="InterPro" id="IPR051476">
    <property type="entry name" value="Bac_ResReg_Asp_Phosphatase"/>
</dbReference>
<dbReference type="InterPro" id="IPR019734">
    <property type="entry name" value="TPR_rpt"/>
</dbReference>
<dbReference type="SUPFAM" id="SSF48452">
    <property type="entry name" value="TPR-like"/>
    <property type="match status" value="2"/>
</dbReference>
<proteinExistence type="inferred from homology"/>
<reference evidence="11" key="2">
    <citation type="submission" date="2012-09" db="EMBL/GenBank/DDBJ databases">
        <title>The complete sequence of Psychroflexus torquis an extreme psychrophile from sea-ice that is stimulated by light.</title>
        <authorList>
            <person name="Feng S."/>
            <person name="Powell S.M."/>
            <person name="Bowman J.P."/>
        </authorList>
    </citation>
    <scope>NUCLEOTIDE SEQUENCE [LARGE SCALE GENOMIC DNA]</scope>
    <source>
        <strain evidence="11">ATCC 700755</strain>
    </source>
</reference>
<feature type="coiled-coil region" evidence="7">
    <location>
        <begin position="392"/>
        <end position="419"/>
    </location>
</feature>
<dbReference type="SMART" id="SM00028">
    <property type="entry name" value="TPR"/>
    <property type="match status" value="5"/>
</dbReference>
<evidence type="ECO:0000256" key="3">
    <source>
        <dbReference type="ARBA" id="ARBA00022737"/>
    </source>
</evidence>
<keyword evidence="7" id="KW-0175">Coiled coil</keyword>
<gene>
    <name evidence="11" type="ordered locus">P700755_001257</name>
</gene>
<feature type="repeat" description="TPR" evidence="6">
    <location>
        <begin position="66"/>
        <end position="99"/>
    </location>
</feature>
<protein>
    <submittedName>
        <fullName evidence="11">Response regulator, LytTR superfamily</fullName>
    </submittedName>
</protein>
<dbReference type="AlphaFoldDB" id="K4ICQ6"/>
<evidence type="ECO:0000313" key="12">
    <source>
        <dbReference type="Proteomes" id="UP000008514"/>
    </source>
</evidence>
<feature type="signal peptide" evidence="9">
    <location>
        <begin position="1"/>
        <end position="18"/>
    </location>
</feature>
<dbReference type="GO" id="GO:0005737">
    <property type="term" value="C:cytoplasm"/>
    <property type="evidence" value="ECO:0007669"/>
    <property type="project" value="UniProtKB-SubCell"/>
</dbReference>
<dbReference type="Pfam" id="PF13181">
    <property type="entry name" value="TPR_8"/>
    <property type="match status" value="2"/>
</dbReference>
<dbReference type="SMART" id="SM00850">
    <property type="entry name" value="LytTR"/>
    <property type="match status" value="1"/>
</dbReference>
<evidence type="ECO:0000256" key="2">
    <source>
        <dbReference type="ARBA" id="ARBA00022490"/>
    </source>
</evidence>